<feature type="domain" description="BMC" evidence="1">
    <location>
        <begin position="5"/>
        <end position="56"/>
    </location>
</feature>
<accession>A0A383E2F6</accession>
<reference evidence="2" key="1">
    <citation type="submission" date="2018-05" db="EMBL/GenBank/DDBJ databases">
        <authorList>
            <person name="Lanie J.A."/>
            <person name="Ng W.-L."/>
            <person name="Kazmierczak K.M."/>
            <person name="Andrzejewski T.M."/>
            <person name="Davidsen T.M."/>
            <person name="Wayne K.J."/>
            <person name="Tettelin H."/>
            <person name="Glass J.I."/>
            <person name="Rusch D."/>
            <person name="Podicherti R."/>
            <person name="Tsui H.-C.T."/>
            <person name="Winkler M.E."/>
        </authorList>
    </citation>
    <scope>NUCLEOTIDE SEQUENCE</scope>
</reference>
<dbReference type="PANTHER" id="PTHR33941:SF11">
    <property type="entry name" value="BACTERIAL MICROCOMPARTMENT SHELL PROTEIN PDUJ"/>
    <property type="match status" value="1"/>
</dbReference>
<dbReference type="EMBL" id="UINC01222042">
    <property type="protein sequence ID" value="SVE50643.1"/>
    <property type="molecule type" value="Genomic_DNA"/>
</dbReference>
<dbReference type="SMART" id="SM00877">
    <property type="entry name" value="BMC"/>
    <property type="match status" value="1"/>
</dbReference>
<dbReference type="InterPro" id="IPR037233">
    <property type="entry name" value="CcmK-like_sf"/>
</dbReference>
<dbReference type="SUPFAM" id="SSF143414">
    <property type="entry name" value="CcmK-like"/>
    <property type="match status" value="1"/>
</dbReference>
<dbReference type="Gene3D" id="3.30.70.1710">
    <property type="match status" value="1"/>
</dbReference>
<dbReference type="InterPro" id="IPR050575">
    <property type="entry name" value="BMC_shell"/>
</dbReference>
<organism evidence="2">
    <name type="scientific">marine metagenome</name>
    <dbReference type="NCBI Taxonomy" id="408172"/>
    <lineage>
        <taxon>unclassified sequences</taxon>
        <taxon>metagenomes</taxon>
        <taxon>ecological metagenomes</taxon>
    </lineage>
</organism>
<dbReference type="InterPro" id="IPR044872">
    <property type="entry name" value="CcmK/CsoS1_BMC"/>
</dbReference>
<name>A0A383E2F6_9ZZZZ</name>
<dbReference type="PROSITE" id="PS51930">
    <property type="entry name" value="BMC_2"/>
    <property type="match status" value="1"/>
</dbReference>
<gene>
    <name evidence="2" type="ORF">METZ01_LOCUS503497</name>
</gene>
<dbReference type="AlphaFoldDB" id="A0A383E2F6"/>
<protein>
    <recommendedName>
        <fullName evidence="1">BMC domain-containing protein</fullName>
    </recommendedName>
</protein>
<dbReference type="InterPro" id="IPR000249">
    <property type="entry name" value="BMC_dom"/>
</dbReference>
<dbReference type="PANTHER" id="PTHR33941">
    <property type="entry name" value="PROPANEDIOL UTILIZATION PROTEIN PDUA"/>
    <property type="match status" value="1"/>
</dbReference>
<proteinExistence type="predicted"/>
<sequence length="56" mass="5496">MAQSAIGLIETQGLVGVIEAADTAAKAADVQLLGIEMIGGGLVSLRLCGDVASVQA</sequence>
<dbReference type="Pfam" id="PF00936">
    <property type="entry name" value="BMC"/>
    <property type="match status" value="1"/>
</dbReference>
<evidence type="ECO:0000259" key="1">
    <source>
        <dbReference type="PROSITE" id="PS51930"/>
    </source>
</evidence>
<feature type="non-terminal residue" evidence="2">
    <location>
        <position position="56"/>
    </location>
</feature>
<dbReference type="GO" id="GO:0031469">
    <property type="term" value="C:bacterial microcompartment"/>
    <property type="evidence" value="ECO:0007669"/>
    <property type="project" value="InterPro"/>
</dbReference>
<evidence type="ECO:0000313" key="2">
    <source>
        <dbReference type="EMBL" id="SVE50643.1"/>
    </source>
</evidence>